<sequence length="164" mass="18814">MEEKRHRSEDSSRLFPAKLTLQLSCGKSTAGEATVKKDGHRRHEREKRTRGEHNVSCRDLRVDIKIHGKSKNQRKMTRRKVTTKHHTLNLSKHHLKSTTRKAGRPRIEILPGQRDDTNNGESSTEKRSSVKMIIVHLDLKGAPPKVSYLLRFCHFSLPLEPPGC</sequence>
<keyword evidence="3" id="KW-1185">Reference proteome</keyword>
<feature type="region of interest" description="Disordered" evidence="1">
    <location>
        <begin position="68"/>
        <end position="127"/>
    </location>
</feature>
<feature type="compositionally biased region" description="Basic and acidic residues" evidence="1">
    <location>
        <begin position="113"/>
        <end position="127"/>
    </location>
</feature>
<evidence type="ECO:0000256" key="1">
    <source>
        <dbReference type="SAM" id="MobiDB-lite"/>
    </source>
</evidence>
<feature type="compositionally biased region" description="Basic residues" evidence="1">
    <location>
        <begin position="68"/>
        <end position="104"/>
    </location>
</feature>
<feature type="region of interest" description="Disordered" evidence="1">
    <location>
        <begin position="25"/>
        <end position="53"/>
    </location>
</feature>
<proteinExistence type="predicted"/>
<name>A0ABN9LBA8_9NEOB</name>
<dbReference type="EMBL" id="CAUEEQ010013943">
    <property type="protein sequence ID" value="CAJ0937915.1"/>
    <property type="molecule type" value="Genomic_DNA"/>
</dbReference>
<dbReference type="Proteomes" id="UP001176940">
    <property type="component" value="Unassembled WGS sequence"/>
</dbReference>
<protein>
    <submittedName>
        <fullName evidence="2">Uncharacterized protein</fullName>
    </submittedName>
</protein>
<accession>A0ABN9LBA8</accession>
<gene>
    <name evidence="2" type="ORF">RIMI_LOCUS7377499</name>
</gene>
<reference evidence="2" key="1">
    <citation type="submission" date="2023-07" db="EMBL/GenBank/DDBJ databases">
        <authorList>
            <person name="Stuckert A."/>
        </authorList>
    </citation>
    <scope>NUCLEOTIDE SEQUENCE</scope>
</reference>
<comment type="caution">
    <text evidence="2">The sequence shown here is derived from an EMBL/GenBank/DDBJ whole genome shotgun (WGS) entry which is preliminary data.</text>
</comment>
<organism evidence="2 3">
    <name type="scientific">Ranitomeya imitator</name>
    <name type="common">mimic poison frog</name>
    <dbReference type="NCBI Taxonomy" id="111125"/>
    <lineage>
        <taxon>Eukaryota</taxon>
        <taxon>Metazoa</taxon>
        <taxon>Chordata</taxon>
        <taxon>Craniata</taxon>
        <taxon>Vertebrata</taxon>
        <taxon>Euteleostomi</taxon>
        <taxon>Amphibia</taxon>
        <taxon>Batrachia</taxon>
        <taxon>Anura</taxon>
        <taxon>Neobatrachia</taxon>
        <taxon>Hyloidea</taxon>
        <taxon>Dendrobatidae</taxon>
        <taxon>Dendrobatinae</taxon>
        <taxon>Ranitomeya</taxon>
    </lineage>
</organism>
<evidence type="ECO:0000313" key="3">
    <source>
        <dbReference type="Proteomes" id="UP001176940"/>
    </source>
</evidence>
<evidence type="ECO:0000313" key="2">
    <source>
        <dbReference type="EMBL" id="CAJ0937915.1"/>
    </source>
</evidence>